<sequence length="765" mass="83453">MTEELPTPEEILEELAERVAARIGKRAPVAFDGALGEMVRYHRLLIGLHAAIDGTGAAFSYAEVDGLGWRPPFRDWLVQYRRLYERAAELIPDEPRFLEKLAHVPLRLLEPEPGVRLSRAMLEGILDLGPSLVHAIEAWVTRSSLAIAARGSEVKPGELGGSDARALADVMPRVVGAWETLVDRAPHLFRWDRADGDEAGWSTYVAAWPFLRQHLANTAYCLAASVWNGDRTGARLFREALVRWPSSALMNVAHDYHDASWLMFPDLMDGSWAEARNKAQALDSEFLPEGTPGGVFREIVEEARVDVVLITASMLALWGAADGPAAALASTTAGELLAGSGAEDLGERPAGLDFKAAMTAAIRLQMAGERFQTTTYGAWLDRLVSQMDGMRERRVVPGRIFAPSTMNDREELIVGEVAVLAALAGRDSGGTPEIVTKLISGRVEPPDGDVSLRSVLFQLNHYRTVVGEEGGALQKALLGLAPQLDPQTGIQALTSSIDAASAAIEAFRTETLKAKPVDVDAMEALRQRIEDDLLRSPADIPFFAEVEVFAPDGGEGELGEIGFDDVPKARLVRPIMEPPSVNWDDVLSNSVLGEAGRRAVWQFARRPREGLTVDAWLDDPAFWKSLPAMAAPVGEAPTLLVSRDESEGLLRRRHMRDGPLAGLDVVYDRLPRSRGWHIARIEGVDVFATDVAAGTAWLFSGRHLRSIGFLPVDQDRIALGWTPTTDDGLQGRLVATFRQCFEWGDNPILELRCSAEDDAGSADVD</sequence>
<name>A0ABV6S3V6_9SPHN</name>
<evidence type="ECO:0000313" key="2">
    <source>
        <dbReference type="Proteomes" id="UP001589858"/>
    </source>
</evidence>
<dbReference type="Proteomes" id="UP001589858">
    <property type="component" value="Unassembled WGS sequence"/>
</dbReference>
<protein>
    <recommendedName>
        <fullName evidence="3">DUF4132 domain-containing protein</fullName>
    </recommendedName>
</protein>
<keyword evidence="2" id="KW-1185">Reference proteome</keyword>
<gene>
    <name evidence="1" type="ORF">ACFFF8_04850</name>
</gene>
<comment type="caution">
    <text evidence="1">The sequence shown here is derived from an EMBL/GenBank/DDBJ whole genome shotgun (WGS) entry which is preliminary data.</text>
</comment>
<dbReference type="EMBL" id="JBHLTM010000019">
    <property type="protein sequence ID" value="MFC0683914.1"/>
    <property type="molecule type" value="Genomic_DNA"/>
</dbReference>
<accession>A0ABV6S3V6</accession>
<reference evidence="1 2" key="1">
    <citation type="submission" date="2024-09" db="EMBL/GenBank/DDBJ databases">
        <authorList>
            <person name="Sun Q."/>
            <person name="Mori K."/>
        </authorList>
    </citation>
    <scope>NUCLEOTIDE SEQUENCE [LARGE SCALE GENOMIC DNA]</scope>
    <source>
        <strain evidence="1 2">CICC 11035S</strain>
    </source>
</reference>
<proteinExistence type="predicted"/>
<dbReference type="RefSeq" id="WP_267223231.1">
    <property type="nucleotide sequence ID" value="NZ_JAPCWC010000021.1"/>
</dbReference>
<evidence type="ECO:0008006" key="3">
    <source>
        <dbReference type="Google" id="ProtNLM"/>
    </source>
</evidence>
<organism evidence="1 2">
    <name type="scientific">Novosphingobium clariflavum</name>
    <dbReference type="NCBI Taxonomy" id="2029884"/>
    <lineage>
        <taxon>Bacteria</taxon>
        <taxon>Pseudomonadati</taxon>
        <taxon>Pseudomonadota</taxon>
        <taxon>Alphaproteobacteria</taxon>
        <taxon>Sphingomonadales</taxon>
        <taxon>Sphingomonadaceae</taxon>
        <taxon>Novosphingobium</taxon>
    </lineage>
</organism>
<evidence type="ECO:0000313" key="1">
    <source>
        <dbReference type="EMBL" id="MFC0683914.1"/>
    </source>
</evidence>